<proteinExistence type="predicted"/>
<name>B2VAQ7_ERWT9</name>
<evidence type="ECO:0000313" key="1">
    <source>
        <dbReference type="EMBL" id="CAO94826.1"/>
    </source>
</evidence>
<reference evidence="1 2" key="1">
    <citation type="journal article" date="2008" name="Environ. Microbiol.">
        <title>The genome of Erwinia tasmaniensis strain Et1/99, a non-pathogenic bacterium in the genus Erwinia.</title>
        <authorList>
            <person name="Kube M."/>
            <person name="Migdoll A.M."/>
            <person name="Mueller I."/>
            <person name="Kuhl H."/>
            <person name="Beck A."/>
            <person name="Reinhardt R."/>
            <person name="Geider K."/>
        </authorList>
    </citation>
    <scope>NUCLEOTIDE SEQUENCE [LARGE SCALE GENOMIC DNA]</scope>
    <source>
        <strain evidence="2">DSM 17950 / CFBP 7177 / CIP 109463 / NCPPB 4357 / Et1/99</strain>
        <plasmid evidence="2">pET35</plasmid>
    </source>
</reference>
<evidence type="ECO:0000313" key="2">
    <source>
        <dbReference type="Proteomes" id="UP000001726"/>
    </source>
</evidence>
<dbReference type="AlphaFoldDB" id="B2VAQ7"/>
<accession>B2VAQ7</accession>
<dbReference type="Proteomes" id="UP000001726">
    <property type="component" value="Plasmid pET35"/>
</dbReference>
<organism evidence="1 2">
    <name type="scientific">Erwinia tasmaniensis (strain DSM 17950 / CFBP 7177 / CIP 109463 / NCPPB 4357 / Et1/99)</name>
    <dbReference type="NCBI Taxonomy" id="465817"/>
    <lineage>
        <taxon>Bacteria</taxon>
        <taxon>Pseudomonadati</taxon>
        <taxon>Pseudomonadota</taxon>
        <taxon>Gammaproteobacteria</taxon>
        <taxon>Enterobacterales</taxon>
        <taxon>Erwiniaceae</taxon>
        <taxon>Erwinia</taxon>
    </lineage>
</organism>
<geneLocation type="plasmid" evidence="1 2">
    <name>pET35</name>
</geneLocation>
<keyword evidence="1" id="KW-0614">Plasmid</keyword>
<protein>
    <submittedName>
        <fullName evidence="1">Uncharacterized protein</fullName>
    </submittedName>
</protein>
<dbReference type="EMBL" id="CU468130">
    <property type="protein sequence ID" value="CAO94826.1"/>
    <property type="molecule type" value="Genomic_DNA"/>
</dbReference>
<keyword evidence="2" id="KW-1185">Reference proteome</keyword>
<dbReference type="KEGG" id="eta:ETA_pET350260"/>
<gene>
    <name evidence="1" type="ordered locus">ETA_pET350260</name>
</gene>
<dbReference type="HOGENOM" id="CLU_2699009_0_0_6"/>
<sequence>MYSLRFIYHLNLIYVGGRFEIEFKNGKIKVISNIGICSSFYQTFKTLACIFDNFTLRFSFHNQSLKVPYGTNV</sequence>